<keyword evidence="2" id="KW-0732">Signal</keyword>
<protein>
    <submittedName>
        <fullName evidence="3">Uncharacterized protein</fullName>
    </submittedName>
</protein>
<gene>
    <name evidence="3" type="ORF">OXD698_LOCUS26696</name>
</gene>
<feature type="signal peptide" evidence="2">
    <location>
        <begin position="1"/>
        <end position="23"/>
    </location>
</feature>
<evidence type="ECO:0000313" key="3">
    <source>
        <dbReference type="EMBL" id="CAF3951166.1"/>
    </source>
</evidence>
<evidence type="ECO:0000313" key="4">
    <source>
        <dbReference type="Proteomes" id="UP000663844"/>
    </source>
</evidence>
<dbReference type="AlphaFoldDB" id="A0A819KRQ4"/>
<sequence>MFSKYFLLIVGLVATVYIKTTNAYGVCSCMCCDGVDCDPRFVGTTQVSSCDGFNCINSCKNAFPIACDSAPSSEVSASCQEVTTTIISTASTPSSTESTMTTTGSSTTSTASQSTSTITTTATMSTSTTTDTSSTSSESSTSTTTSSSSTTTHSDAFTLQESSLFITLLLSSLLLVTKTIF</sequence>
<name>A0A819KRQ4_9BILA</name>
<accession>A0A819KRQ4</accession>
<dbReference type="Proteomes" id="UP000663844">
    <property type="component" value="Unassembled WGS sequence"/>
</dbReference>
<reference evidence="3" key="1">
    <citation type="submission" date="2021-02" db="EMBL/GenBank/DDBJ databases">
        <authorList>
            <person name="Nowell W R."/>
        </authorList>
    </citation>
    <scope>NUCLEOTIDE SEQUENCE</scope>
</reference>
<comment type="caution">
    <text evidence="3">The sequence shown here is derived from an EMBL/GenBank/DDBJ whole genome shotgun (WGS) entry which is preliminary data.</text>
</comment>
<evidence type="ECO:0000256" key="1">
    <source>
        <dbReference type="SAM" id="MobiDB-lite"/>
    </source>
</evidence>
<feature type="chain" id="PRO_5032396922" evidence="2">
    <location>
        <begin position="24"/>
        <end position="181"/>
    </location>
</feature>
<evidence type="ECO:0000256" key="2">
    <source>
        <dbReference type="SAM" id="SignalP"/>
    </source>
</evidence>
<organism evidence="3 4">
    <name type="scientific">Adineta steineri</name>
    <dbReference type="NCBI Taxonomy" id="433720"/>
    <lineage>
        <taxon>Eukaryota</taxon>
        <taxon>Metazoa</taxon>
        <taxon>Spiralia</taxon>
        <taxon>Gnathifera</taxon>
        <taxon>Rotifera</taxon>
        <taxon>Eurotatoria</taxon>
        <taxon>Bdelloidea</taxon>
        <taxon>Adinetida</taxon>
        <taxon>Adinetidae</taxon>
        <taxon>Adineta</taxon>
    </lineage>
</organism>
<dbReference type="EMBL" id="CAJOAZ010002687">
    <property type="protein sequence ID" value="CAF3951166.1"/>
    <property type="molecule type" value="Genomic_DNA"/>
</dbReference>
<proteinExistence type="predicted"/>
<feature type="region of interest" description="Disordered" evidence="1">
    <location>
        <begin position="90"/>
        <end position="152"/>
    </location>
</feature>